<protein>
    <recommendedName>
        <fullName evidence="4">beta-glucosidase</fullName>
        <ecNumber evidence="4">3.2.1.21</ecNumber>
    </recommendedName>
</protein>
<feature type="domain" description="Fibronectin type III-like" evidence="12">
    <location>
        <begin position="647"/>
        <end position="713"/>
    </location>
</feature>
<keyword evidence="14" id="KW-1185">Reference proteome</keyword>
<dbReference type="SUPFAM" id="SSF52279">
    <property type="entry name" value="Beta-D-glucan exohydrolase, C-terminal domain"/>
    <property type="match status" value="1"/>
</dbReference>
<evidence type="ECO:0000256" key="11">
    <source>
        <dbReference type="SAM" id="MobiDB-lite"/>
    </source>
</evidence>
<keyword evidence="10" id="KW-0624">Polysaccharide degradation</keyword>
<feature type="compositionally biased region" description="Gly residues" evidence="11">
    <location>
        <begin position="479"/>
        <end position="489"/>
    </location>
</feature>
<evidence type="ECO:0000313" key="13">
    <source>
        <dbReference type="EMBL" id="KAE8416034.1"/>
    </source>
</evidence>
<dbReference type="SUPFAM" id="SSF51445">
    <property type="entry name" value="(Trans)glycosidases"/>
    <property type="match status" value="1"/>
</dbReference>
<dbReference type="PRINTS" id="PR00133">
    <property type="entry name" value="GLHYDRLASE3"/>
</dbReference>
<dbReference type="Pfam" id="PF00933">
    <property type="entry name" value="Glyco_hydro_3"/>
    <property type="match status" value="1"/>
</dbReference>
<evidence type="ECO:0000256" key="9">
    <source>
        <dbReference type="ARBA" id="ARBA00023295"/>
    </source>
</evidence>
<dbReference type="InterPro" id="IPR050288">
    <property type="entry name" value="Cellulose_deg_GH3"/>
</dbReference>
<dbReference type="EC" id="3.2.1.21" evidence="4"/>
<feature type="region of interest" description="Disordered" evidence="11">
    <location>
        <begin position="713"/>
        <end position="736"/>
    </location>
</feature>
<evidence type="ECO:0000256" key="7">
    <source>
        <dbReference type="ARBA" id="ARBA00023180"/>
    </source>
</evidence>
<dbReference type="InterPro" id="IPR002772">
    <property type="entry name" value="Glyco_hydro_3_C"/>
</dbReference>
<sequence>MGSHAEYTFSDAIADVKAGQSLAATTETLLSQLTKEERLSLLDGDVEFWPGLRSILCDRYNRTPYVHGATPRKQIPGIKFTDGPRGVVMGSSTAFPVPMARGATWDVELERRVGDAIGREAKAQGANYFAGVCVNLPRHPAWGRIQETYGEDPLLLGEFGLALTQSVQKHVMACVKHYALNSMENARFRVDVSVEEAVLHEVYLAHFRRIVEGGVAAVMSSYNSVNGEWAGQNRHLLTEILRDQWGFDGLVMSDFIFGLRDAAASVKNGMDIEAPFRQQRARKLPLALESGELDWQDVDRACERILRKQIEFTVRTEDSQPSPDVVFCDEHRALAREVAARSMVLLKNDTVDGRPVLPLQGESLSRVAVVGRLANIANTGDRGSSQVFPPGVVTPLDGIRAALPGTEVLFAGSINEAEQLASQVDVVICIVGYTHEDEGEYVVPALQDNPTLRDTLPPTTTVEERETLDIFEGNSDKGGNSGIEAGAGGDRTSLRLRDEDEKLISAVAAYNPRTVVSVITAGSVIMEEWKDKVPALLISWYSGSEGGHGLGDVLLGKVDASGRLPFSIPTSEAHLPFFDRDAAEIHYNRWFGQHMLDKLGVKAAFPFGFGLSYTAFDVDNIVAERVDTESIQIAVNVQNTGNRPGRFIAQVYAVTSIPDFPTRVLLGFAPVDLAVGQKTTMRFLASTRPLQQWKAGSFTLRTKEAQLEVASFAGDGGSQQQQQQPSSHLVPLPTLNAENDSNTAYTVAKESQHPDSLLPENLDDVLKWPILQNINYQATESSHIPSPQSDHTSPAQPSLDGDELNPGITNAYLDSFFAHVHAKNPVLDEPYIRRLVRKVSLEGPSWDSESCLALLVCANGAITGPFLAPSISAEELRLPDFGTRISLEPPQRFPTLPLTDDEEILRAWYFYLSEISLWRLETEIRKDMTTRLSEPNSNTLDGLTDISEIYKQQLVACLHSLPSTVSIADPPCQTPETDVLRFILQGRSTYVNELITWPYIACAVNNIPLGQTAQGWVAKGLQAHLERLDVNRVGFYHRHHGTWLMLRTSARSACILLAVARSSMRDLLPVGWDEAVEATVKMLDFWQADVEGVAALARFLRHLLSHVP</sequence>
<comment type="pathway">
    <text evidence="2">Glycan metabolism; cellulose degradation.</text>
</comment>
<gene>
    <name evidence="13" type="ORF">BDV36DRAFT_310563</name>
</gene>
<dbReference type="SMART" id="SM01217">
    <property type="entry name" value="Fn3_like"/>
    <property type="match status" value="1"/>
</dbReference>
<dbReference type="InterPro" id="IPR036962">
    <property type="entry name" value="Glyco_hydro_3_N_sf"/>
</dbReference>
<dbReference type="CDD" id="cd12148">
    <property type="entry name" value="fungal_TF_MHR"/>
    <property type="match status" value="1"/>
</dbReference>
<evidence type="ECO:0000313" key="14">
    <source>
        <dbReference type="Proteomes" id="UP000325395"/>
    </source>
</evidence>
<evidence type="ECO:0000256" key="5">
    <source>
        <dbReference type="ARBA" id="ARBA00022801"/>
    </source>
</evidence>
<dbReference type="PANTHER" id="PTHR42715:SF3">
    <property type="entry name" value="BETA-GLUCOSIDASE B-RELATED"/>
    <property type="match status" value="1"/>
</dbReference>
<evidence type="ECO:0000256" key="10">
    <source>
        <dbReference type="ARBA" id="ARBA00023326"/>
    </source>
</evidence>
<comment type="similarity">
    <text evidence="3">Belongs to the glycosyl hydrolase 3 family.</text>
</comment>
<dbReference type="PANTHER" id="PTHR42715">
    <property type="entry name" value="BETA-GLUCOSIDASE"/>
    <property type="match status" value="1"/>
</dbReference>
<name>A0ABQ6WG22_9EURO</name>
<dbReference type="InterPro" id="IPR036881">
    <property type="entry name" value="Glyco_hydro_3_C_sf"/>
</dbReference>
<dbReference type="Gene3D" id="3.20.20.300">
    <property type="entry name" value="Glycoside hydrolase, family 3, N-terminal domain"/>
    <property type="match status" value="1"/>
</dbReference>
<feature type="compositionally biased region" description="Polar residues" evidence="11">
    <location>
        <begin position="780"/>
        <end position="796"/>
    </location>
</feature>
<evidence type="ECO:0000259" key="12">
    <source>
        <dbReference type="SMART" id="SM01217"/>
    </source>
</evidence>
<evidence type="ECO:0000256" key="3">
    <source>
        <dbReference type="ARBA" id="ARBA00005336"/>
    </source>
</evidence>
<evidence type="ECO:0000256" key="4">
    <source>
        <dbReference type="ARBA" id="ARBA00012744"/>
    </source>
</evidence>
<dbReference type="InterPro" id="IPR013783">
    <property type="entry name" value="Ig-like_fold"/>
</dbReference>
<keyword evidence="6" id="KW-0136">Cellulose degradation</keyword>
<evidence type="ECO:0000256" key="6">
    <source>
        <dbReference type="ARBA" id="ARBA00023001"/>
    </source>
</evidence>
<evidence type="ECO:0000256" key="8">
    <source>
        <dbReference type="ARBA" id="ARBA00023277"/>
    </source>
</evidence>
<keyword evidence="8" id="KW-0119">Carbohydrate metabolism</keyword>
<dbReference type="InterPro" id="IPR026891">
    <property type="entry name" value="Fn3-like"/>
</dbReference>
<organism evidence="13 14">
    <name type="scientific">Aspergillus pseudocaelatus</name>
    <dbReference type="NCBI Taxonomy" id="1825620"/>
    <lineage>
        <taxon>Eukaryota</taxon>
        <taxon>Fungi</taxon>
        <taxon>Dikarya</taxon>
        <taxon>Ascomycota</taxon>
        <taxon>Pezizomycotina</taxon>
        <taxon>Eurotiomycetes</taxon>
        <taxon>Eurotiomycetidae</taxon>
        <taxon>Eurotiales</taxon>
        <taxon>Aspergillaceae</taxon>
        <taxon>Aspergillus</taxon>
        <taxon>Aspergillus subgen. Circumdati</taxon>
    </lineage>
</organism>
<keyword evidence="7" id="KW-0325">Glycoprotein</keyword>
<keyword evidence="9" id="KW-0326">Glycosidase</keyword>
<dbReference type="EMBL" id="ML735758">
    <property type="protein sequence ID" value="KAE8416034.1"/>
    <property type="molecule type" value="Genomic_DNA"/>
</dbReference>
<dbReference type="Gene3D" id="3.40.50.1700">
    <property type="entry name" value="Glycoside hydrolase family 3 C-terminal domain"/>
    <property type="match status" value="1"/>
</dbReference>
<reference evidence="13 14" key="1">
    <citation type="submission" date="2019-04" db="EMBL/GenBank/DDBJ databases">
        <authorList>
            <consortium name="DOE Joint Genome Institute"/>
            <person name="Mondo S."/>
            <person name="Kjaerbolling I."/>
            <person name="Vesth T."/>
            <person name="Frisvad J.C."/>
            <person name="Nybo J.L."/>
            <person name="Theobald S."/>
            <person name="Kildgaard S."/>
            <person name="Isbrandt T."/>
            <person name="Kuo A."/>
            <person name="Sato A."/>
            <person name="Lyhne E.K."/>
            <person name="Kogle M.E."/>
            <person name="Wiebenga A."/>
            <person name="Kun R.S."/>
            <person name="Lubbers R.J."/>
            <person name="Makela M.R."/>
            <person name="Barry K."/>
            <person name="Chovatia M."/>
            <person name="Clum A."/>
            <person name="Daum C."/>
            <person name="Haridas S."/>
            <person name="He G."/>
            <person name="LaButti K."/>
            <person name="Lipzen A."/>
            <person name="Riley R."/>
            <person name="Salamov A."/>
            <person name="Simmons B.A."/>
            <person name="Magnuson J.K."/>
            <person name="Henrissat B."/>
            <person name="Mortensen U.H."/>
            <person name="Larsen T.O."/>
            <person name="Devries R.P."/>
            <person name="Grigoriev I.V."/>
            <person name="Machida M."/>
            <person name="Baker S.E."/>
            <person name="Andersen M.R."/>
            <person name="Cantor M.N."/>
            <person name="Hua S.X."/>
        </authorList>
    </citation>
    <scope>NUCLEOTIDE SEQUENCE [LARGE SCALE GENOMIC DNA]</scope>
    <source>
        <strain evidence="13 14">CBS 117616</strain>
    </source>
</reference>
<dbReference type="Gene3D" id="2.60.40.10">
    <property type="entry name" value="Immunoglobulins"/>
    <property type="match status" value="1"/>
</dbReference>
<proteinExistence type="inferred from homology"/>
<evidence type="ECO:0000256" key="1">
    <source>
        <dbReference type="ARBA" id="ARBA00000448"/>
    </source>
</evidence>
<dbReference type="Pfam" id="PF01915">
    <property type="entry name" value="Glyco_hydro_3_C"/>
    <property type="match status" value="1"/>
</dbReference>
<dbReference type="InterPro" id="IPR001764">
    <property type="entry name" value="Glyco_hydro_3_N"/>
</dbReference>
<dbReference type="InterPro" id="IPR017853">
    <property type="entry name" value="GH"/>
</dbReference>
<feature type="region of interest" description="Disordered" evidence="11">
    <location>
        <begin position="780"/>
        <end position="804"/>
    </location>
</feature>
<feature type="region of interest" description="Disordered" evidence="11">
    <location>
        <begin position="471"/>
        <end position="490"/>
    </location>
</feature>
<accession>A0ABQ6WG22</accession>
<comment type="catalytic activity">
    <reaction evidence="1">
        <text>Hydrolysis of terminal, non-reducing beta-D-glucosyl residues with release of beta-D-glucose.</text>
        <dbReference type="EC" id="3.2.1.21"/>
    </reaction>
</comment>
<keyword evidence="5" id="KW-0378">Hydrolase</keyword>
<evidence type="ECO:0000256" key="2">
    <source>
        <dbReference type="ARBA" id="ARBA00004987"/>
    </source>
</evidence>
<dbReference type="Proteomes" id="UP000325395">
    <property type="component" value="Unassembled WGS sequence"/>
</dbReference>